<evidence type="ECO:0000256" key="8">
    <source>
        <dbReference type="PIRSR" id="PIRSR006809-2"/>
    </source>
</evidence>
<dbReference type="FunFam" id="3.40.50.300:FF:000955">
    <property type="entry name" value="GTPase HflX"/>
    <property type="match status" value="1"/>
</dbReference>
<dbReference type="Pfam" id="PF16360">
    <property type="entry name" value="GTP-bdg_M"/>
    <property type="match status" value="1"/>
</dbReference>
<reference evidence="10 11" key="1">
    <citation type="submission" date="2011-12" db="EMBL/GenBank/DDBJ databases">
        <title>The Genome Sequence of Prevotella micans F0438.</title>
        <authorList>
            <consortium name="The Broad Institute Genome Sequencing Platform"/>
            <person name="Earl A."/>
            <person name="Ward D."/>
            <person name="Feldgarden M."/>
            <person name="Gevers D."/>
            <person name="Izard J."/>
            <person name="Baranova O.V."/>
            <person name="Blanton J.M."/>
            <person name="Wade W.G."/>
            <person name="Dewhirst F.E."/>
            <person name="Young S.K."/>
            <person name="Zeng Q."/>
            <person name="Gargeya S."/>
            <person name="Fitzgerald M."/>
            <person name="Haas B."/>
            <person name="Abouelleil A."/>
            <person name="Alvarado L."/>
            <person name="Arachchi H.M."/>
            <person name="Berlin A."/>
            <person name="Chapman S.B."/>
            <person name="Gearin G."/>
            <person name="Goldberg J."/>
            <person name="Griggs A."/>
            <person name="Gujja S."/>
            <person name="Hansen M."/>
            <person name="Heiman D."/>
            <person name="Howarth C."/>
            <person name="Larimer J."/>
            <person name="Lui A."/>
            <person name="MacDonald P.J.P."/>
            <person name="McCowen C."/>
            <person name="Montmayeur A."/>
            <person name="Murphy C."/>
            <person name="Neiman D."/>
            <person name="Pearson M."/>
            <person name="Priest M."/>
            <person name="Roberts A."/>
            <person name="Saif S."/>
            <person name="Shea T."/>
            <person name="Sisk P."/>
            <person name="Stolte C."/>
            <person name="Sykes S."/>
            <person name="Wortman J."/>
            <person name="Nusbaum C."/>
            <person name="Birren B."/>
        </authorList>
    </citation>
    <scope>NUCLEOTIDE SEQUENCE [LARGE SCALE GENOMIC DNA]</scope>
    <source>
        <strain evidence="10 11">F0438</strain>
    </source>
</reference>
<evidence type="ECO:0000256" key="7">
    <source>
        <dbReference type="PIRSR" id="PIRSR006809-1"/>
    </source>
</evidence>
<dbReference type="InterPro" id="IPR032305">
    <property type="entry name" value="GTP-bd_M"/>
</dbReference>
<accession>H1Q3K9</accession>
<feature type="binding site" evidence="7">
    <location>
        <begin position="222"/>
        <end position="229"/>
    </location>
    <ligand>
        <name>GTP</name>
        <dbReference type="ChEBI" id="CHEBI:37565"/>
    </ligand>
</feature>
<protein>
    <recommendedName>
        <fullName evidence="6">GTPase HflX</fullName>
    </recommendedName>
    <alternativeName>
        <fullName evidence="6">GTP-binding protein HflX</fullName>
    </alternativeName>
</protein>
<dbReference type="eggNOG" id="COG2262">
    <property type="taxonomic scope" value="Bacteria"/>
</dbReference>
<dbReference type="FunFam" id="3.40.50.11060:FF:000001">
    <property type="entry name" value="GTPase HflX"/>
    <property type="match status" value="1"/>
</dbReference>
<dbReference type="GO" id="GO:0005525">
    <property type="term" value="F:GTP binding"/>
    <property type="evidence" value="ECO:0007669"/>
    <property type="project" value="UniProtKB-UniRule"/>
</dbReference>
<dbReference type="GO" id="GO:0043022">
    <property type="term" value="F:ribosome binding"/>
    <property type="evidence" value="ECO:0007669"/>
    <property type="project" value="TreeGrafter"/>
</dbReference>
<feature type="binding site" evidence="7">
    <location>
        <begin position="247"/>
        <end position="251"/>
    </location>
    <ligand>
        <name>GTP</name>
        <dbReference type="ChEBI" id="CHEBI:37565"/>
    </ligand>
</feature>
<dbReference type="InterPro" id="IPR042108">
    <property type="entry name" value="GTPase_HflX_N_sf"/>
</dbReference>
<dbReference type="PANTHER" id="PTHR10229:SF0">
    <property type="entry name" value="GTP-BINDING PROTEIN 6-RELATED"/>
    <property type="match status" value="1"/>
</dbReference>
<dbReference type="PATRIC" id="fig|883158.3.peg.1494"/>
<dbReference type="GO" id="GO:0005737">
    <property type="term" value="C:cytoplasm"/>
    <property type="evidence" value="ECO:0007669"/>
    <property type="project" value="UniProtKB-SubCell"/>
</dbReference>
<comment type="similarity">
    <text evidence="6">Belongs to the TRAFAC class OBG-HflX-like GTPase superfamily. HflX GTPase family.</text>
</comment>
<evidence type="ECO:0000256" key="5">
    <source>
        <dbReference type="ARBA" id="ARBA00023134"/>
    </source>
</evidence>
<evidence type="ECO:0000256" key="6">
    <source>
        <dbReference type="HAMAP-Rule" id="MF_00900"/>
    </source>
</evidence>
<dbReference type="Proteomes" id="UP000016023">
    <property type="component" value="Unassembled WGS sequence"/>
</dbReference>
<keyword evidence="11" id="KW-1185">Reference proteome</keyword>
<name>H1Q3K9_9BACT</name>
<dbReference type="GO" id="GO:0046872">
    <property type="term" value="F:metal ion binding"/>
    <property type="evidence" value="ECO:0007669"/>
    <property type="project" value="UniProtKB-KW"/>
</dbReference>
<feature type="binding site" evidence="7">
    <location>
        <begin position="334"/>
        <end position="337"/>
    </location>
    <ligand>
        <name>GTP</name>
        <dbReference type="ChEBI" id="CHEBI:37565"/>
    </ligand>
</feature>
<feature type="binding site" evidence="8">
    <location>
        <position position="249"/>
    </location>
    <ligand>
        <name>Mg(2+)</name>
        <dbReference type="ChEBI" id="CHEBI:18420"/>
    </ligand>
</feature>
<dbReference type="PROSITE" id="PS51705">
    <property type="entry name" value="G_HFLX"/>
    <property type="match status" value="1"/>
</dbReference>
<feature type="binding site" evidence="7">
    <location>
        <begin position="268"/>
        <end position="271"/>
    </location>
    <ligand>
        <name>GTP</name>
        <dbReference type="ChEBI" id="CHEBI:37565"/>
    </ligand>
</feature>
<comment type="subunit">
    <text evidence="6">Monomer. Associates with the 50S ribosomal subunit.</text>
</comment>
<dbReference type="NCBIfam" id="TIGR03156">
    <property type="entry name" value="GTP_HflX"/>
    <property type="match status" value="1"/>
</dbReference>
<comment type="subcellular location">
    <subcellularLocation>
        <location evidence="6">Cytoplasm</location>
    </subcellularLocation>
    <text evidence="6">May associate with membranes.</text>
</comment>
<dbReference type="Gene3D" id="3.40.50.300">
    <property type="entry name" value="P-loop containing nucleotide triphosphate hydrolases"/>
    <property type="match status" value="1"/>
</dbReference>
<dbReference type="AlphaFoldDB" id="H1Q3K9"/>
<comment type="caution">
    <text evidence="10">The sequence shown here is derived from an EMBL/GenBank/DDBJ whole genome shotgun (WGS) entry which is preliminary data.</text>
</comment>
<gene>
    <name evidence="6" type="primary">hflX</name>
    <name evidence="10" type="ORF">HMPREF9140_01497</name>
</gene>
<dbReference type="InterPro" id="IPR025121">
    <property type="entry name" value="GTPase_HflX_N"/>
</dbReference>
<comment type="cofactor">
    <cofactor evidence="8">
        <name>Mg(2+)</name>
        <dbReference type="ChEBI" id="CHEBI:18420"/>
    </cofactor>
</comment>
<keyword evidence="3 6" id="KW-0547">Nucleotide-binding</keyword>
<dbReference type="CDD" id="cd01878">
    <property type="entry name" value="HflX"/>
    <property type="match status" value="1"/>
</dbReference>
<dbReference type="PANTHER" id="PTHR10229">
    <property type="entry name" value="GTP-BINDING PROTEIN HFLX"/>
    <property type="match status" value="1"/>
</dbReference>
<dbReference type="Gene3D" id="3.40.50.11060">
    <property type="entry name" value="GTPase HflX, N-terminal domain"/>
    <property type="match status" value="1"/>
</dbReference>
<dbReference type="InterPro" id="IPR027417">
    <property type="entry name" value="P-loop_NTPase"/>
</dbReference>
<dbReference type="InterPro" id="IPR006073">
    <property type="entry name" value="GTP-bd"/>
</dbReference>
<dbReference type="GO" id="GO:0003924">
    <property type="term" value="F:GTPase activity"/>
    <property type="evidence" value="ECO:0007669"/>
    <property type="project" value="UniProtKB-UniRule"/>
</dbReference>
<sequence length="415" mass="47486">MKEFVISEVKAETAVLVGLITQEQNEAKTKEYLDELEFLADTAGAVTVKRFTQRVGGPSAVTYVGKGKLEEIKNFIKLKEDEEEPIGMVIFDDELSAKQLRNIENELGIKILDRTSLILDIFAMRAQTANAKTQVELAQYRYMLPRLQRLWTHLERQGGGSGSGGGKGSVGLRGPGETQLEMDRRIILQRMSLLKQRLVEIDKQKITQRKNRGRLIRVALVGYTNVGKSTIMNLLAKSEVFAENKLFATLDTTVRKVVVENLPFLLADTVGFIRKLPTDLVDSFKSTLDEVREADLLLHIVDISHPDFEEQIQVVNQTLTDLDSSEKPMMIVFNKIDNYHWLEKEPDDLTPPTKENTSLNELKKTWMAREADNCLFISAKQRENIEEFRSTLYKKVRELHVQKYPYNDFLYDIEQ</sequence>
<comment type="function">
    <text evidence="6">GTPase that associates with the 50S ribosomal subunit and may have a role during protein synthesis or ribosome biogenesis.</text>
</comment>
<dbReference type="SUPFAM" id="SSF52540">
    <property type="entry name" value="P-loop containing nucleoside triphosphate hydrolases"/>
    <property type="match status" value="1"/>
</dbReference>
<keyword evidence="4 8" id="KW-0460">Magnesium</keyword>
<dbReference type="Pfam" id="PF13167">
    <property type="entry name" value="GTP-bdg_N"/>
    <property type="match status" value="1"/>
</dbReference>
<dbReference type="NCBIfam" id="TIGR00231">
    <property type="entry name" value="small_GTP"/>
    <property type="match status" value="1"/>
</dbReference>
<dbReference type="EMBL" id="AGWK01000041">
    <property type="protein sequence ID" value="EHO68715.1"/>
    <property type="molecule type" value="Genomic_DNA"/>
</dbReference>
<dbReference type="HOGENOM" id="CLU_019597_2_1_10"/>
<dbReference type="RefSeq" id="WP_006952973.1">
    <property type="nucleotide sequence ID" value="NZ_JH594522.1"/>
</dbReference>
<evidence type="ECO:0000256" key="2">
    <source>
        <dbReference type="ARBA" id="ARBA00022723"/>
    </source>
</evidence>
<dbReference type="PIRSF" id="PIRSF006809">
    <property type="entry name" value="GTP-binding_hflX_prd"/>
    <property type="match status" value="1"/>
</dbReference>
<feature type="binding site" evidence="8">
    <location>
        <position position="229"/>
    </location>
    <ligand>
        <name>Mg(2+)</name>
        <dbReference type="ChEBI" id="CHEBI:18420"/>
    </ligand>
</feature>
<evidence type="ECO:0000259" key="9">
    <source>
        <dbReference type="PROSITE" id="PS51705"/>
    </source>
</evidence>
<evidence type="ECO:0000313" key="11">
    <source>
        <dbReference type="Proteomes" id="UP000016023"/>
    </source>
</evidence>
<evidence type="ECO:0000313" key="10">
    <source>
        <dbReference type="EMBL" id="EHO68715.1"/>
    </source>
</evidence>
<keyword evidence="2 8" id="KW-0479">Metal-binding</keyword>
<feature type="binding site" evidence="7">
    <location>
        <begin position="378"/>
        <end position="380"/>
    </location>
    <ligand>
        <name>GTP</name>
        <dbReference type="ChEBI" id="CHEBI:37565"/>
    </ligand>
</feature>
<dbReference type="InterPro" id="IPR016496">
    <property type="entry name" value="GTPase_HflX"/>
</dbReference>
<keyword evidence="1 6" id="KW-0963">Cytoplasm</keyword>
<organism evidence="10 11">
    <name type="scientific">Prevotella micans F0438</name>
    <dbReference type="NCBI Taxonomy" id="883158"/>
    <lineage>
        <taxon>Bacteria</taxon>
        <taxon>Pseudomonadati</taxon>
        <taxon>Bacteroidota</taxon>
        <taxon>Bacteroidia</taxon>
        <taxon>Bacteroidales</taxon>
        <taxon>Prevotellaceae</taxon>
        <taxon>Prevotella</taxon>
    </lineage>
</organism>
<dbReference type="InterPro" id="IPR005225">
    <property type="entry name" value="Small_GTP-bd"/>
</dbReference>
<dbReference type="STRING" id="883158.HMPREF9140_01497"/>
<evidence type="ECO:0000256" key="1">
    <source>
        <dbReference type="ARBA" id="ARBA00022490"/>
    </source>
</evidence>
<dbReference type="Gene3D" id="6.10.250.2860">
    <property type="match status" value="1"/>
</dbReference>
<proteinExistence type="inferred from homology"/>
<evidence type="ECO:0000256" key="4">
    <source>
        <dbReference type="ARBA" id="ARBA00022842"/>
    </source>
</evidence>
<evidence type="ECO:0000256" key="3">
    <source>
        <dbReference type="ARBA" id="ARBA00022741"/>
    </source>
</evidence>
<dbReference type="InterPro" id="IPR030394">
    <property type="entry name" value="G_HFLX_dom"/>
</dbReference>
<feature type="domain" description="Hflx-type G" evidence="9">
    <location>
        <begin position="216"/>
        <end position="400"/>
    </location>
</feature>
<dbReference type="HAMAP" id="MF_00900">
    <property type="entry name" value="GTPase_HflX"/>
    <property type="match status" value="1"/>
</dbReference>
<dbReference type="Pfam" id="PF01926">
    <property type="entry name" value="MMR_HSR1"/>
    <property type="match status" value="1"/>
</dbReference>
<dbReference type="PRINTS" id="PR00326">
    <property type="entry name" value="GTP1OBG"/>
</dbReference>
<keyword evidence="5 6" id="KW-0342">GTP-binding</keyword>